<evidence type="ECO:0000259" key="4">
    <source>
        <dbReference type="PROSITE" id="PS50017"/>
    </source>
</evidence>
<dbReference type="InterPro" id="IPR027417">
    <property type="entry name" value="P-loop_NTPase"/>
</dbReference>
<dbReference type="SUPFAM" id="SSF52540">
    <property type="entry name" value="P-loop containing nucleoside triphosphate hydrolases"/>
    <property type="match status" value="1"/>
</dbReference>
<keyword evidence="2" id="KW-0963">Cytoplasm</keyword>
<dbReference type="CDD" id="cd01670">
    <property type="entry name" value="Death"/>
    <property type="match status" value="1"/>
</dbReference>
<dbReference type="InterPro" id="IPR007111">
    <property type="entry name" value="NACHT_NTPase"/>
</dbReference>
<keyword evidence="3" id="KW-0677">Repeat</keyword>
<dbReference type="InterPro" id="IPR000488">
    <property type="entry name" value="Death_dom"/>
</dbReference>
<dbReference type="InterPro" id="IPR050637">
    <property type="entry name" value="NLRP_innate_immun_reg"/>
</dbReference>
<accession>A0ABM4DQG8</accession>
<evidence type="ECO:0000256" key="3">
    <source>
        <dbReference type="ARBA" id="ARBA00022737"/>
    </source>
</evidence>
<evidence type="ECO:0000313" key="5">
    <source>
        <dbReference type="Proteomes" id="UP001652625"/>
    </source>
</evidence>
<feature type="domain" description="Death" evidence="4">
    <location>
        <begin position="19"/>
        <end position="90"/>
    </location>
</feature>
<dbReference type="Gene3D" id="1.10.533.10">
    <property type="entry name" value="Death Domain, Fas"/>
    <property type="match status" value="1"/>
</dbReference>
<dbReference type="Pfam" id="PF05729">
    <property type="entry name" value="NACHT"/>
    <property type="match status" value="1"/>
</dbReference>
<proteinExistence type="predicted"/>
<keyword evidence="5" id="KW-1185">Reference proteome</keyword>
<evidence type="ECO:0000256" key="2">
    <source>
        <dbReference type="ARBA" id="ARBA00022490"/>
    </source>
</evidence>
<name>A0ABM4DQG8_HYDVU</name>
<dbReference type="Gene3D" id="3.40.50.300">
    <property type="entry name" value="P-loop containing nucleotide triphosphate hydrolases"/>
    <property type="match status" value="1"/>
</dbReference>
<dbReference type="SUPFAM" id="SSF47986">
    <property type="entry name" value="DEATH domain"/>
    <property type="match status" value="1"/>
</dbReference>
<dbReference type="GeneID" id="136092473"/>
<evidence type="ECO:0000313" key="6">
    <source>
        <dbReference type="RefSeq" id="XP_065676829.1"/>
    </source>
</evidence>
<reference evidence="6" key="1">
    <citation type="submission" date="2025-08" db="UniProtKB">
        <authorList>
            <consortium name="RefSeq"/>
        </authorList>
    </citation>
    <scope>IDENTIFICATION</scope>
</reference>
<dbReference type="RefSeq" id="XP_065676829.1">
    <property type="nucleotide sequence ID" value="XM_065820757.1"/>
</dbReference>
<comment type="subcellular location">
    <subcellularLocation>
        <location evidence="1">Cytoplasm</location>
    </subcellularLocation>
</comment>
<organism evidence="5 6">
    <name type="scientific">Hydra vulgaris</name>
    <name type="common">Hydra</name>
    <name type="synonym">Hydra attenuata</name>
    <dbReference type="NCBI Taxonomy" id="6087"/>
    <lineage>
        <taxon>Eukaryota</taxon>
        <taxon>Metazoa</taxon>
        <taxon>Cnidaria</taxon>
        <taxon>Hydrozoa</taxon>
        <taxon>Hydroidolina</taxon>
        <taxon>Anthoathecata</taxon>
        <taxon>Aplanulata</taxon>
        <taxon>Hydridae</taxon>
        <taxon>Hydra</taxon>
    </lineage>
</organism>
<sequence length="757" mass="89657">MDMKFLQSQPFKLKFSISVGVDWKTLGRWLLVKDNYLNIIERSFIGVENQAYQMLTKWIETNENPTMDDLTTALKNMERVDLIREVEKIKKSSPFGELIARNISLENDVSEVCLALKNFYLKTYDKIEELRPPSKTPCKVNILNKFVELCVVDAIDVQKDVVYGVERKRFLEKQMSYTPIPYEEFVKEESSVLISGIAGIGKTWLLRKCLLDWSNGLIWKNVYFLFYLECRQLNQYQNISNINELLNVFYKDILKEFDICSHSIMFIIDGLDEFKYLNELITHKCEYPVLNVFAELKKYRSLISGRVSAIDQYQNMFIQSNNYSTIQVMGFNENRINDYIENNVTKETKDVVTRVFKESSIAKSMATVPFYLSSMCKIISVSTQKNEYSFLNMTELYASIFLYFLQKHISRKTETIFKMMENETNKKFVFNICKIAYCLFNENKVIFSREEIQNIISDFDKDEGGLDGFIEKIETNLGFHYQFVHLTIMEFCTSVYAYNNFSGKEIMVNKRLRSCLPMICGLTNKNPNFLLKFLTKLNSFNTNKITLNNICELFAKEKVGYFDFETQKVFMECFYESQAIIKEDVKTSIIDIIDKREWNICLDNGKTFYEVSCQMYFIKQFINAKSLEKRLESLIVYKNVFSEDEKNLIIECATNVRYVFFSHPIKIDGWEPKKKIIGLWIDTRNCLILKKDFESFLPWFHVCKELNLYLHDETDFTEDIYKWIRFLNIKKLWIKYRGKIFHTHVQWKHFLNNLKST</sequence>
<dbReference type="Pfam" id="PF00531">
    <property type="entry name" value="Death"/>
    <property type="match status" value="1"/>
</dbReference>
<dbReference type="PROSITE" id="PS50017">
    <property type="entry name" value="DEATH_DOMAIN"/>
    <property type="match status" value="1"/>
</dbReference>
<gene>
    <name evidence="6" type="primary">LOC136092473</name>
</gene>
<evidence type="ECO:0000256" key="1">
    <source>
        <dbReference type="ARBA" id="ARBA00004496"/>
    </source>
</evidence>
<protein>
    <submittedName>
        <fullName evidence="6">NACHT, LRR and PYD domains-containing protein 6-like</fullName>
    </submittedName>
</protein>
<dbReference type="PANTHER" id="PTHR45690">
    <property type="entry name" value="NACHT, LRR AND PYD DOMAINS-CONTAINING PROTEIN 12"/>
    <property type="match status" value="1"/>
</dbReference>
<dbReference type="InterPro" id="IPR011029">
    <property type="entry name" value="DEATH-like_dom_sf"/>
</dbReference>
<dbReference type="PANTHER" id="PTHR45690:SF19">
    <property type="entry name" value="NACHT, LRR AND PYD DOMAINS-CONTAINING PROTEIN 3"/>
    <property type="match status" value="1"/>
</dbReference>
<dbReference type="Proteomes" id="UP001652625">
    <property type="component" value="Chromosome 15"/>
</dbReference>